<feature type="domain" description="ABC3 transporter permease C-terminal" evidence="8">
    <location>
        <begin position="322"/>
        <end position="437"/>
    </location>
</feature>
<evidence type="ECO:0000256" key="2">
    <source>
        <dbReference type="ARBA" id="ARBA00022475"/>
    </source>
</evidence>
<dbReference type="AlphaFoldDB" id="A0A077MD81"/>
<feature type="transmembrane region" description="Helical" evidence="7">
    <location>
        <begin position="313"/>
        <end position="336"/>
    </location>
</feature>
<feature type="transmembrane region" description="Helical" evidence="7">
    <location>
        <begin position="861"/>
        <end position="886"/>
    </location>
</feature>
<dbReference type="RefSeq" id="WP_048543571.1">
    <property type="nucleotide sequence ID" value="NZ_HF571038.1"/>
</dbReference>
<organism evidence="9 10">
    <name type="scientific">Nostocoides jenkinsii Ben 74</name>
    <dbReference type="NCBI Taxonomy" id="1193518"/>
    <lineage>
        <taxon>Bacteria</taxon>
        <taxon>Bacillati</taxon>
        <taxon>Actinomycetota</taxon>
        <taxon>Actinomycetes</taxon>
        <taxon>Micrococcales</taxon>
        <taxon>Intrasporangiaceae</taxon>
        <taxon>Nostocoides</taxon>
    </lineage>
</organism>
<name>A0A077MD81_9MICO</name>
<dbReference type="InterPro" id="IPR038766">
    <property type="entry name" value="Membrane_comp_ABC_pdt"/>
</dbReference>
<evidence type="ECO:0000259" key="8">
    <source>
        <dbReference type="Pfam" id="PF02687"/>
    </source>
</evidence>
<dbReference type="Proteomes" id="UP000035720">
    <property type="component" value="Unassembled WGS sequence"/>
</dbReference>
<dbReference type="PANTHER" id="PTHR30287:SF1">
    <property type="entry name" value="INNER MEMBRANE PROTEIN"/>
    <property type="match status" value="1"/>
</dbReference>
<feature type="transmembrane region" description="Helical" evidence="7">
    <location>
        <begin position="808"/>
        <end position="833"/>
    </location>
</feature>
<evidence type="ECO:0000313" key="9">
    <source>
        <dbReference type="EMBL" id="CCI52733.1"/>
    </source>
</evidence>
<comment type="subcellular location">
    <subcellularLocation>
        <location evidence="1">Cell membrane</location>
        <topology evidence="1">Multi-pass membrane protein</topology>
    </subcellularLocation>
</comment>
<feature type="region of interest" description="Disordered" evidence="6">
    <location>
        <begin position="1"/>
        <end position="22"/>
    </location>
</feature>
<reference evidence="9 10" key="1">
    <citation type="journal article" date="2013" name="ISME J.">
        <title>A metabolic model for members of the genus Tetrasphaera involved in enhanced biological phosphorus removal.</title>
        <authorList>
            <person name="Kristiansen R."/>
            <person name="Nguyen H.T.T."/>
            <person name="Saunders A.M."/>
            <person name="Nielsen J.L."/>
            <person name="Wimmer R."/>
            <person name="Le V.Q."/>
            <person name="McIlroy S.J."/>
            <person name="Petrovski S."/>
            <person name="Seviour R.J."/>
            <person name="Calteau A."/>
            <person name="Nielsen K.L."/>
            <person name="Nielsen P.H."/>
        </authorList>
    </citation>
    <scope>NUCLEOTIDE SEQUENCE [LARGE SCALE GENOMIC DNA]</scope>
    <source>
        <strain evidence="9 10">Ben 74</strain>
    </source>
</reference>
<feature type="transmembrane region" description="Helical" evidence="7">
    <location>
        <begin position="409"/>
        <end position="435"/>
    </location>
</feature>
<feature type="transmembrane region" description="Helical" evidence="7">
    <location>
        <begin position="481"/>
        <end position="510"/>
    </location>
</feature>
<evidence type="ECO:0000313" key="10">
    <source>
        <dbReference type="Proteomes" id="UP000035720"/>
    </source>
</evidence>
<feature type="transmembrane region" description="Helical" evidence="7">
    <location>
        <begin position="456"/>
        <end position="475"/>
    </location>
</feature>
<feature type="domain" description="ABC3 transporter permease C-terminal" evidence="8">
    <location>
        <begin position="812"/>
        <end position="936"/>
    </location>
</feature>
<keyword evidence="4 7" id="KW-1133">Transmembrane helix</keyword>
<evidence type="ECO:0000256" key="6">
    <source>
        <dbReference type="SAM" id="MobiDB-lite"/>
    </source>
</evidence>
<dbReference type="Pfam" id="PF02687">
    <property type="entry name" value="FtsX"/>
    <property type="match status" value="2"/>
</dbReference>
<accession>A0A077MD81</accession>
<feature type="transmembrane region" description="Helical" evidence="7">
    <location>
        <begin position="906"/>
        <end position="932"/>
    </location>
</feature>
<gene>
    <name evidence="9" type="ORF">BN13_20055</name>
</gene>
<feature type="transmembrane region" description="Helical" evidence="7">
    <location>
        <begin position="531"/>
        <end position="551"/>
    </location>
</feature>
<evidence type="ECO:0000256" key="1">
    <source>
        <dbReference type="ARBA" id="ARBA00004651"/>
    </source>
</evidence>
<keyword evidence="5 7" id="KW-0472">Membrane</keyword>
<dbReference type="InterPro" id="IPR003838">
    <property type="entry name" value="ABC3_permease_C"/>
</dbReference>
<keyword evidence="10" id="KW-1185">Reference proteome</keyword>
<dbReference type="EMBL" id="CAJC01000112">
    <property type="protein sequence ID" value="CCI52733.1"/>
    <property type="molecule type" value="Genomic_DNA"/>
</dbReference>
<keyword evidence="3 7" id="KW-0812">Transmembrane</keyword>
<proteinExistence type="predicted"/>
<evidence type="ECO:0000256" key="7">
    <source>
        <dbReference type="SAM" id="Phobius"/>
    </source>
</evidence>
<feature type="transmembrane region" description="Helical" evidence="7">
    <location>
        <begin position="362"/>
        <end position="389"/>
    </location>
</feature>
<evidence type="ECO:0000256" key="4">
    <source>
        <dbReference type="ARBA" id="ARBA00022989"/>
    </source>
</evidence>
<feature type="transmembrane region" description="Helical" evidence="7">
    <location>
        <begin position="50"/>
        <end position="71"/>
    </location>
</feature>
<keyword evidence="2" id="KW-1003">Cell membrane</keyword>
<evidence type="ECO:0000256" key="5">
    <source>
        <dbReference type="ARBA" id="ARBA00023136"/>
    </source>
</evidence>
<dbReference type="GO" id="GO:0005886">
    <property type="term" value="C:plasma membrane"/>
    <property type="evidence" value="ECO:0007669"/>
    <property type="project" value="UniProtKB-SubCell"/>
</dbReference>
<protein>
    <recommendedName>
        <fullName evidence="8">ABC3 transporter permease C-terminal domain-containing protein</fullName>
    </recommendedName>
</protein>
<dbReference type="PANTHER" id="PTHR30287">
    <property type="entry name" value="MEMBRANE COMPONENT OF PREDICTED ABC SUPERFAMILY METABOLITE UPTAKE TRANSPORTER"/>
    <property type="match status" value="1"/>
</dbReference>
<comment type="caution">
    <text evidence="9">The sequence shown here is derived from an EMBL/GenBank/DDBJ whole genome shotgun (WGS) entry which is preliminary data.</text>
</comment>
<evidence type="ECO:0000256" key="3">
    <source>
        <dbReference type="ARBA" id="ARBA00022692"/>
    </source>
</evidence>
<sequence length="942" mass="98464">MTATSTLPQAPTRPPGPSLTSGSRFQRWLASWLVSLKMARRDALRFKGRSALVVVMVGLPVALIVGGLTLASTSARSAREDLPARLGNAVALIDNISETKILNQSVEGWEMGGPSDGSPPPKALPIPGYAADAPAAEQNAALGAFLGGTIVPIGYGDIRWDATPERRPSASVAYLDPTVDLGPKLSLLSGRWPTSNAEIAVTPAGVHQGMPKSGQVTLRLPNGTAKAVTVVGEASLLDPNVGMPSLLTTEVWDGANFWQTQRLLQRSTPVSWDEVKKLNDYGLTVVSRAAIENPPVVADRTPEEQRQSNDTRIAAAMLGSTLFILTALLVGPAFAVSAGRQRRSLALAASNGAETRQLRRSVLASAVVLGVVAVVVGAAVGIAGALAAATYWRTTRPWTTAVGPNQVPWIAVAIVAICATLAALTAALIPALRLGRLDIIGVMKGQNVSPPHSRKLPIVGLILFAIGGIGTFLAVTKESAGAAMIGILGLFVGPLLLIPLMLVVAGRIAARFPAPFRMATRDAARQRHRSAPTVAAVMAGSALLATFAVTGESLDKFNERQYVPTNIAGEGTVWLGDTTMKQEFEQAAATYAPTWKLVPSYQISNYDPTSTTEPTDEAFASVIPPGCTLAQSLPDWSNNSDPFTNPCVKAGTSGGPERSGFIVIPADEVIRRLQLTGAAAEAVRNGAVGVADAAWAPGGKVTLGYGTRAYEANGPSGPAKVLTSQETQVDAYVIPAEAYARAAVDSYSGVVIPVETAKKLQLPTQINTYFLYDPRGPISTDAQKNVQEHLTSEGQMQIERGYQNEFKWIMLIVFGIAAFLLVTVTLISTALALAEQQSDMGTLAAVGATKGTRRRFAAAQAVTVALAGGLLGTLIGLVAGVALAYPQTSNGWDSVTGEPMTLSPTIGIPILPMLATLVGVPLIAGFIAAIAIRKAPTVTRRA</sequence>
<dbReference type="STRING" id="1193518.BN13_20055"/>